<evidence type="ECO:0000256" key="2">
    <source>
        <dbReference type="ARBA" id="ARBA00022679"/>
    </source>
</evidence>
<evidence type="ECO:0000313" key="8">
    <source>
        <dbReference type="EMBL" id="GGI49438.1"/>
    </source>
</evidence>
<reference evidence="8" key="2">
    <citation type="submission" date="2020-09" db="EMBL/GenBank/DDBJ databases">
        <authorList>
            <person name="Sun Q."/>
            <person name="Sedlacek I."/>
        </authorList>
    </citation>
    <scope>NUCLEOTIDE SEQUENCE</scope>
    <source>
        <strain evidence="8">CCM 8711</strain>
    </source>
</reference>
<dbReference type="PRINTS" id="PR00471">
    <property type="entry name" value="ACETATEKNASE"/>
</dbReference>
<comment type="subunit">
    <text evidence="6">Homodimer.</text>
</comment>
<dbReference type="PANTHER" id="PTHR21060">
    <property type="entry name" value="ACETATE KINASE"/>
    <property type="match status" value="1"/>
</dbReference>
<keyword evidence="2 6" id="KW-0808">Transferase</keyword>
<evidence type="ECO:0000256" key="7">
    <source>
        <dbReference type="RuleBase" id="RU003835"/>
    </source>
</evidence>
<dbReference type="InterPro" id="IPR000890">
    <property type="entry name" value="Aliphatic_acid_kin_short-chain"/>
</dbReference>
<comment type="subcellular location">
    <subcellularLocation>
        <location evidence="6">Cytoplasm</location>
    </subcellularLocation>
</comment>
<dbReference type="RefSeq" id="WP_377170360.1">
    <property type="nucleotide sequence ID" value="NZ_CBCSDW010000007.1"/>
</dbReference>
<dbReference type="PROSITE" id="PS01076">
    <property type="entry name" value="ACETATE_KINASE_2"/>
    <property type="match status" value="1"/>
</dbReference>
<evidence type="ECO:0000256" key="3">
    <source>
        <dbReference type="ARBA" id="ARBA00022741"/>
    </source>
</evidence>
<dbReference type="Gene3D" id="3.30.420.40">
    <property type="match status" value="2"/>
</dbReference>
<keyword evidence="5 6" id="KW-0067">ATP-binding</keyword>
<dbReference type="GO" id="GO:0005737">
    <property type="term" value="C:cytoplasm"/>
    <property type="evidence" value="ECO:0007669"/>
    <property type="project" value="UniProtKB-SubCell"/>
</dbReference>
<keyword evidence="3 6" id="KW-0547">Nucleotide-binding</keyword>
<dbReference type="NCBIfam" id="TIGR00016">
    <property type="entry name" value="ackA"/>
    <property type="match status" value="1"/>
</dbReference>
<accession>A0A917J660</accession>
<evidence type="ECO:0000256" key="5">
    <source>
        <dbReference type="ARBA" id="ARBA00022840"/>
    </source>
</evidence>
<dbReference type="Proteomes" id="UP000662074">
    <property type="component" value="Unassembled WGS sequence"/>
</dbReference>
<keyword evidence="9" id="KW-1185">Reference proteome</keyword>
<name>A0A917J660_9SPHI</name>
<protein>
    <recommendedName>
        <fullName evidence="6">Acetate kinase</fullName>
        <ecNumber evidence="6">2.7.2.1</ecNumber>
    </recommendedName>
    <alternativeName>
        <fullName evidence="6">Acetokinase</fullName>
    </alternativeName>
</protein>
<dbReference type="PANTHER" id="PTHR21060:SF15">
    <property type="entry name" value="ACETATE KINASE-RELATED"/>
    <property type="match status" value="1"/>
</dbReference>
<evidence type="ECO:0000313" key="9">
    <source>
        <dbReference type="Proteomes" id="UP000662074"/>
    </source>
</evidence>
<dbReference type="InterPro" id="IPR023865">
    <property type="entry name" value="Aliphatic_acid_kinase_CS"/>
</dbReference>
<dbReference type="GO" id="GO:0006083">
    <property type="term" value="P:acetate metabolic process"/>
    <property type="evidence" value="ECO:0007669"/>
    <property type="project" value="TreeGrafter"/>
</dbReference>
<dbReference type="InterPro" id="IPR004372">
    <property type="entry name" value="Ac/propionate_kinase"/>
</dbReference>
<feature type="binding site" evidence="6">
    <location>
        <position position="24"/>
    </location>
    <ligand>
        <name>ATP</name>
        <dbReference type="ChEBI" id="CHEBI:30616"/>
    </ligand>
</feature>
<feature type="binding site" evidence="6">
    <location>
        <begin position="342"/>
        <end position="346"/>
    </location>
    <ligand>
        <name>ATP</name>
        <dbReference type="ChEBI" id="CHEBI:30616"/>
    </ligand>
</feature>
<keyword evidence="4 6" id="KW-0418">Kinase</keyword>
<organism evidence="8 9">
    <name type="scientific">Mucilaginibacter galii</name>
    <dbReference type="NCBI Taxonomy" id="2005073"/>
    <lineage>
        <taxon>Bacteria</taxon>
        <taxon>Pseudomonadati</taxon>
        <taxon>Bacteroidota</taxon>
        <taxon>Sphingobacteriia</taxon>
        <taxon>Sphingobacteriales</taxon>
        <taxon>Sphingobacteriaceae</taxon>
        <taxon>Mucilaginibacter</taxon>
    </lineage>
</organism>
<feature type="binding site" evidence="6">
    <location>
        <begin position="220"/>
        <end position="224"/>
    </location>
    <ligand>
        <name>ATP</name>
        <dbReference type="ChEBI" id="CHEBI:30616"/>
    </ligand>
</feature>
<dbReference type="CDD" id="cd24010">
    <property type="entry name" value="ASKHA_NBD_AcK_PK"/>
    <property type="match status" value="1"/>
</dbReference>
<feature type="active site" description="Proton donor/acceptor" evidence="6">
    <location>
        <position position="162"/>
    </location>
</feature>
<proteinExistence type="inferred from homology"/>
<gene>
    <name evidence="6 8" type="primary">ackA</name>
    <name evidence="8" type="ORF">GCM10011425_06500</name>
</gene>
<dbReference type="PIRSF" id="PIRSF000722">
    <property type="entry name" value="Acetate_prop_kin"/>
    <property type="match status" value="1"/>
</dbReference>
<evidence type="ECO:0000256" key="1">
    <source>
        <dbReference type="ARBA" id="ARBA00008748"/>
    </source>
</evidence>
<evidence type="ECO:0000256" key="4">
    <source>
        <dbReference type="ARBA" id="ARBA00022777"/>
    </source>
</evidence>
<feature type="site" description="Transition state stabilizer" evidence="6">
    <location>
        <position position="194"/>
    </location>
</feature>
<keyword evidence="6" id="KW-0460">Magnesium</keyword>
<dbReference type="GO" id="GO:0006085">
    <property type="term" value="P:acetyl-CoA biosynthetic process"/>
    <property type="evidence" value="ECO:0007669"/>
    <property type="project" value="UniProtKB-UniRule"/>
</dbReference>
<comment type="similarity">
    <text evidence="1 6 7">Belongs to the acetokinase family.</text>
</comment>
<feature type="binding site" evidence="6">
    <location>
        <position position="396"/>
    </location>
    <ligand>
        <name>Mg(2+)</name>
        <dbReference type="ChEBI" id="CHEBI:18420"/>
    </ligand>
</feature>
<comment type="caution">
    <text evidence="8">The sequence shown here is derived from an EMBL/GenBank/DDBJ whole genome shotgun (WGS) entry which is preliminary data.</text>
</comment>
<sequence>MNHELSTMNQINIFVVNSGSSSIKYQLFKMPAQNPVCSGLVERIGLDNPSITHKVYLNGEEKVIKLNPEELPDHEAGLKEVNRLLAEGELAVIQNPADIQVVGHRIVHGGERFTTTTVIDGKVKEELKQTFQLAPLHNPASYLGIEVAEKIFTNATQIGVFDTAFHQTLPPKAFRFAIPNQYYTDFNIRSYGFHGTSHKYVTEQAAAYLGKADSKFISIHLGNGCSMAAVSNGQSIDTSMGFGPLSGLIMGTRSGDIDPTVIFYLVNQLGYDINQVSNLLNKQSGMLGLTGQSDMRDITAAIEQGDENARLAYDLYAYRIKKYIGAYTAVLNGLDAIIFTAGVGENDARVRELACAELDYLGIRLDEAKNKTRSKEINEISAADSRVKILVVPTNEELEIAQQCYAMVQ</sequence>
<dbReference type="AlphaFoldDB" id="A0A917J660"/>
<dbReference type="InterPro" id="IPR043129">
    <property type="entry name" value="ATPase_NBD"/>
</dbReference>
<feature type="binding site" evidence="6">
    <location>
        <position position="17"/>
    </location>
    <ligand>
        <name>Mg(2+)</name>
        <dbReference type="ChEBI" id="CHEBI:18420"/>
    </ligand>
</feature>
<dbReference type="GO" id="GO:0008776">
    <property type="term" value="F:acetate kinase activity"/>
    <property type="evidence" value="ECO:0007669"/>
    <property type="project" value="UniProtKB-UniRule"/>
</dbReference>
<feature type="site" description="Transition state stabilizer" evidence="6">
    <location>
        <position position="253"/>
    </location>
</feature>
<dbReference type="Pfam" id="PF00871">
    <property type="entry name" value="Acetate_kinase"/>
    <property type="match status" value="1"/>
</dbReference>
<comment type="cofactor">
    <cofactor evidence="6">
        <name>Mg(2+)</name>
        <dbReference type="ChEBI" id="CHEBI:18420"/>
    </cofactor>
    <cofactor evidence="6">
        <name>Mn(2+)</name>
        <dbReference type="ChEBI" id="CHEBI:29035"/>
    </cofactor>
    <text evidence="6">Mg(2+). Can also accept Mn(2+).</text>
</comment>
<keyword evidence="6" id="KW-0479">Metal-binding</keyword>
<dbReference type="EC" id="2.7.2.1" evidence="6"/>
<comment type="function">
    <text evidence="6">Catalyzes the formation of acetyl phosphate from acetate and ATP. Can also catalyze the reverse reaction.</text>
</comment>
<dbReference type="HAMAP" id="MF_00020">
    <property type="entry name" value="Acetate_kinase"/>
    <property type="match status" value="1"/>
</dbReference>
<comment type="pathway">
    <text evidence="6">Metabolic intermediate biosynthesis; acetyl-CoA biosynthesis; acetyl-CoA from acetate: step 1/2.</text>
</comment>
<dbReference type="GO" id="GO:0000287">
    <property type="term" value="F:magnesium ion binding"/>
    <property type="evidence" value="ECO:0007669"/>
    <property type="project" value="UniProtKB-UniRule"/>
</dbReference>
<dbReference type="EMBL" id="BMDO01000001">
    <property type="protein sequence ID" value="GGI49438.1"/>
    <property type="molecule type" value="Genomic_DNA"/>
</dbReference>
<dbReference type="SUPFAM" id="SSF53067">
    <property type="entry name" value="Actin-like ATPase domain"/>
    <property type="match status" value="2"/>
</dbReference>
<evidence type="ECO:0000256" key="6">
    <source>
        <dbReference type="HAMAP-Rule" id="MF_00020"/>
    </source>
</evidence>
<feature type="binding site" evidence="6">
    <location>
        <position position="105"/>
    </location>
    <ligand>
        <name>substrate</name>
    </ligand>
</feature>
<feature type="binding site" evidence="6">
    <location>
        <begin position="294"/>
        <end position="296"/>
    </location>
    <ligand>
        <name>ATP</name>
        <dbReference type="ChEBI" id="CHEBI:30616"/>
    </ligand>
</feature>
<reference evidence="8" key="1">
    <citation type="journal article" date="2014" name="Int. J. Syst. Evol. Microbiol.">
        <title>Complete genome sequence of Corynebacterium casei LMG S-19264T (=DSM 44701T), isolated from a smear-ripened cheese.</title>
        <authorList>
            <consortium name="US DOE Joint Genome Institute (JGI-PGF)"/>
            <person name="Walter F."/>
            <person name="Albersmeier A."/>
            <person name="Kalinowski J."/>
            <person name="Ruckert C."/>
        </authorList>
    </citation>
    <scope>NUCLEOTIDE SEQUENCE</scope>
    <source>
        <strain evidence="8">CCM 8711</strain>
    </source>
</reference>
<dbReference type="GO" id="GO:0005524">
    <property type="term" value="F:ATP binding"/>
    <property type="evidence" value="ECO:0007669"/>
    <property type="project" value="UniProtKB-KW"/>
</dbReference>
<keyword evidence="6" id="KW-0963">Cytoplasm</keyword>
<comment type="catalytic activity">
    <reaction evidence="6">
        <text>acetate + ATP = acetyl phosphate + ADP</text>
        <dbReference type="Rhea" id="RHEA:11352"/>
        <dbReference type="ChEBI" id="CHEBI:22191"/>
        <dbReference type="ChEBI" id="CHEBI:30089"/>
        <dbReference type="ChEBI" id="CHEBI:30616"/>
        <dbReference type="ChEBI" id="CHEBI:456216"/>
        <dbReference type="EC" id="2.7.2.1"/>
    </reaction>
</comment>